<evidence type="ECO:0000313" key="8">
    <source>
        <dbReference type="EMBL" id="QIB38347.1"/>
    </source>
</evidence>
<feature type="transmembrane region" description="Helical" evidence="7">
    <location>
        <begin position="66"/>
        <end position="85"/>
    </location>
</feature>
<evidence type="ECO:0000256" key="2">
    <source>
        <dbReference type="ARBA" id="ARBA00006679"/>
    </source>
</evidence>
<dbReference type="Pfam" id="PF07681">
    <property type="entry name" value="DoxX"/>
    <property type="match status" value="1"/>
</dbReference>
<keyword evidence="5 7" id="KW-1133">Transmembrane helix</keyword>
<keyword evidence="3" id="KW-1003">Cell membrane</keyword>
<gene>
    <name evidence="8" type="ORF">G3A56_10370</name>
</gene>
<dbReference type="EMBL" id="CP048632">
    <property type="protein sequence ID" value="QIB38347.1"/>
    <property type="molecule type" value="Genomic_DNA"/>
</dbReference>
<dbReference type="AlphaFoldDB" id="A0A7L5BHM1"/>
<organism evidence="8 9">
    <name type="scientific">Rhizobium oryzihabitans</name>
    <dbReference type="NCBI Taxonomy" id="2267833"/>
    <lineage>
        <taxon>Bacteria</taxon>
        <taxon>Pseudomonadati</taxon>
        <taxon>Pseudomonadota</taxon>
        <taxon>Alphaproteobacteria</taxon>
        <taxon>Hyphomicrobiales</taxon>
        <taxon>Rhizobiaceae</taxon>
        <taxon>Rhizobium/Agrobacterium group</taxon>
        <taxon>Rhizobium</taxon>
    </lineage>
</organism>
<dbReference type="PANTHER" id="PTHR33452:SF1">
    <property type="entry name" value="INNER MEMBRANE PROTEIN YPHA-RELATED"/>
    <property type="match status" value="1"/>
</dbReference>
<dbReference type="RefSeq" id="WP_164056361.1">
    <property type="nucleotide sequence ID" value="NZ_CP048632.1"/>
</dbReference>
<dbReference type="GO" id="GO:0005886">
    <property type="term" value="C:plasma membrane"/>
    <property type="evidence" value="ECO:0007669"/>
    <property type="project" value="UniProtKB-SubCell"/>
</dbReference>
<feature type="transmembrane region" description="Helical" evidence="7">
    <location>
        <begin position="92"/>
        <end position="109"/>
    </location>
</feature>
<proteinExistence type="inferred from homology"/>
<accession>A0A7L5BHM1</accession>
<keyword evidence="9" id="KW-1185">Reference proteome</keyword>
<keyword evidence="6 7" id="KW-0472">Membrane</keyword>
<name>A0A7L5BHM1_9HYPH</name>
<dbReference type="InterPro" id="IPR051907">
    <property type="entry name" value="DoxX-like_oxidoreductase"/>
</dbReference>
<evidence type="ECO:0000256" key="3">
    <source>
        <dbReference type="ARBA" id="ARBA00022475"/>
    </source>
</evidence>
<sequence>MAQFDNNRQRLFVPAVAPLYNSTHDLVETVLRVTAGLLLVTHGFGKILNPFGAVGMVESLGFYPGVFWSPLLAATEFFGGILVAIGLFTRPASFAAMIVLLVTVYFHGIVKAEGLGGAEKSILWAAIFLFFAVRGGNRHSADAKLSGSSEAQKAGLVAPLV</sequence>
<keyword evidence="4 7" id="KW-0812">Transmembrane</keyword>
<dbReference type="Proteomes" id="UP000464865">
    <property type="component" value="Chromosome M15-11"/>
</dbReference>
<comment type="similarity">
    <text evidence="2">Belongs to the DoxX family.</text>
</comment>
<evidence type="ECO:0000256" key="5">
    <source>
        <dbReference type="ARBA" id="ARBA00022989"/>
    </source>
</evidence>
<reference evidence="8 9" key="1">
    <citation type="submission" date="2020-02" db="EMBL/GenBank/DDBJ databases">
        <title>Plant-Promoting Endophytic Bacterium Rhizobium oryzihabitans sp. nov., Isolated from the Root of Rice.</title>
        <authorList>
            <person name="zhao J."/>
            <person name="Zhang G."/>
        </authorList>
    </citation>
    <scope>NUCLEOTIDE SEQUENCE [LARGE SCALE GENOMIC DNA]</scope>
    <source>
        <strain evidence="8 9">M15</strain>
    </source>
</reference>
<dbReference type="KEGG" id="roy:G3A56_10370"/>
<dbReference type="PANTHER" id="PTHR33452">
    <property type="entry name" value="OXIDOREDUCTASE CATD-RELATED"/>
    <property type="match status" value="1"/>
</dbReference>
<evidence type="ECO:0000256" key="6">
    <source>
        <dbReference type="ARBA" id="ARBA00023136"/>
    </source>
</evidence>
<protein>
    <submittedName>
        <fullName evidence="8">DoxX family protein</fullName>
    </submittedName>
</protein>
<dbReference type="InterPro" id="IPR032808">
    <property type="entry name" value="DoxX"/>
</dbReference>
<feature type="transmembrane region" description="Helical" evidence="7">
    <location>
        <begin position="121"/>
        <end position="137"/>
    </location>
</feature>
<comment type="subcellular location">
    <subcellularLocation>
        <location evidence="1">Cell membrane</location>
        <topology evidence="1">Multi-pass membrane protein</topology>
    </subcellularLocation>
</comment>
<evidence type="ECO:0000313" key="9">
    <source>
        <dbReference type="Proteomes" id="UP000464865"/>
    </source>
</evidence>
<evidence type="ECO:0000256" key="1">
    <source>
        <dbReference type="ARBA" id="ARBA00004651"/>
    </source>
</evidence>
<evidence type="ECO:0000256" key="7">
    <source>
        <dbReference type="SAM" id="Phobius"/>
    </source>
</evidence>
<evidence type="ECO:0000256" key="4">
    <source>
        <dbReference type="ARBA" id="ARBA00022692"/>
    </source>
</evidence>